<organism evidence="2 3">
    <name type="scientific">Pteropus vampyrus</name>
    <name type="common">Large flying fox</name>
    <dbReference type="NCBI Taxonomy" id="132908"/>
    <lineage>
        <taxon>Eukaryota</taxon>
        <taxon>Metazoa</taxon>
        <taxon>Chordata</taxon>
        <taxon>Craniata</taxon>
        <taxon>Vertebrata</taxon>
        <taxon>Euteleostomi</taxon>
        <taxon>Mammalia</taxon>
        <taxon>Eutheria</taxon>
        <taxon>Laurasiatheria</taxon>
        <taxon>Chiroptera</taxon>
        <taxon>Yinpterochiroptera</taxon>
        <taxon>Pteropodoidea</taxon>
        <taxon>Pteropodidae</taxon>
        <taxon>Pteropodinae</taxon>
        <taxon>Pteropus</taxon>
    </lineage>
</organism>
<dbReference type="KEGG" id="pvp:105304797"/>
<dbReference type="AlphaFoldDB" id="A0A6P6BTJ7"/>
<proteinExistence type="predicted"/>
<keyword evidence="2" id="KW-1185">Reference proteome</keyword>
<evidence type="ECO:0000256" key="1">
    <source>
        <dbReference type="SAM" id="MobiDB-lite"/>
    </source>
</evidence>
<evidence type="ECO:0000313" key="2">
    <source>
        <dbReference type="Proteomes" id="UP000515202"/>
    </source>
</evidence>
<dbReference type="OrthoDB" id="6782434at2759"/>
<name>A0A6P6BTJ7_PTEVA</name>
<dbReference type="PANTHER" id="PTHR37162:SF10">
    <property type="entry name" value="DUF4371 DOMAIN-CONTAINING PROTEIN"/>
    <property type="match status" value="1"/>
</dbReference>
<dbReference type="Proteomes" id="UP000515202">
    <property type="component" value="Unplaced"/>
</dbReference>
<evidence type="ECO:0000313" key="3">
    <source>
        <dbReference type="RefSeq" id="XP_023378428.1"/>
    </source>
</evidence>
<reference evidence="3" key="1">
    <citation type="submission" date="2025-08" db="UniProtKB">
        <authorList>
            <consortium name="RefSeq"/>
        </authorList>
    </citation>
    <scope>IDENTIFICATION</scope>
    <source>
        <tissue evidence="3">Kidney</tissue>
    </source>
</reference>
<feature type="region of interest" description="Disordered" evidence="1">
    <location>
        <begin position="62"/>
        <end position="85"/>
    </location>
</feature>
<protein>
    <submittedName>
        <fullName evidence="3">Uncharacterized protein LOC105304797 isoform X1</fullName>
    </submittedName>
</protein>
<sequence>MDPNIRKLRELGFILFKGAASVEKIEAIEFSLDPESNKRQGSVFITYTEEEPVRNILEKFHTITGSKRSDNENENDSNTNASMIPSPKKKAKRLCCFNDKWKDTYDWIREVNNQNRAFCTICRKEFGFGCGREGDVKAHMETVSHKSRMRQASVSKPIKSVFMSQKDTSVQSKIAAAELAWAYHTNKHVLSYHFLDCYMKLSEVTFPDSEVATKISCG</sequence>
<dbReference type="PANTHER" id="PTHR37162">
    <property type="entry name" value="HAT FAMILY DIMERISATION DOMAINCONTAINING PROTEIN-RELATED"/>
    <property type="match status" value="1"/>
</dbReference>
<dbReference type="RefSeq" id="XP_023378428.1">
    <property type="nucleotide sequence ID" value="XM_023522660.1"/>
</dbReference>
<feature type="compositionally biased region" description="Basic and acidic residues" evidence="1">
    <location>
        <begin position="62"/>
        <end position="71"/>
    </location>
</feature>
<dbReference type="GeneID" id="105304797"/>
<gene>
    <name evidence="3" type="primary">LOC105304797</name>
</gene>
<accession>A0A6P6BTJ7</accession>